<dbReference type="SUPFAM" id="SSF81383">
    <property type="entry name" value="F-box domain"/>
    <property type="match status" value="1"/>
</dbReference>
<dbReference type="InterPro" id="IPR036047">
    <property type="entry name" value="F-box-like_dom_sf"/>
</dbReference>
<dbReference type="EMBL" id="OA883350">
    <property type="protein sequence ID" value="CAD7278676.1"/>
    <property type="molecule type" value="Genomic_DNA"/>
</dbReference>
<dbReference type="AlphaFoldDB" id="A0A7R9BP66"/>
<organism evidence="2">
    <name type="scientific">Notodromas monacha</name>
    <dbReference type="NCBI Taxonomy" id="399045"/>
    <lineage>
        <taxon>Eukaryota</taxon>
        <taxon>Metazoa</taxon>
        <taxon>Ecdysozoa</taxon>
        <taxon>Arthropoda</taxon>
        <taxon>Crustacea</taxon>
        <taxon>Oligostraca</taxon>
        <taxon>Ostracoda</taxon>
        <taxon>Podocopa</taxon>
        <taxon>Podocopida</taxon>
        <taxon>Cypridocopina</taxon>
        <taxon>Cypridoidea</taxon>
        <taxon>Cyprididae</taxon>
        <taxon>Notodromas</taxon>
    </lineage>
</organism>
<dbReference type="EMBL" id="CAJPEX010001313">
    <property type="protein sequence ID" value="CAG0918828.1"/>
    <property type="molecule type" value="Genomic_DNA"/>
</dbReference>
<keyword evidence="3" id="KW-1185">Reference proteome</keyword>
<gene>
    <name evidence="2" type="ORF">NMOB1V02_LOCUS6374</name>
</gene>
<evidence type="ECO:0000313" key="3">
    <source>
        <dbReference type="Proteomes" id="UP000678499"/>
    </source>
</evidence>
<evidence type="ECO:0000313" key="2">
    <source>
        <dbReference type="EMBL" id="CAD7278676.1"/>
    </source>
</evidence>
<proteinExistence type="predicted"/>
<evidence type="ECO:0000259" key="1">
    <source>
        <dbReference type="PROSITE" id="PS50181"/>
    </source>
</evidence>
<accession>A0A7R9BP66</accession>
<feature type="domain" description="F-box" evidence="1">
    <location>
        <begin position="177"/>
        <end position="224"/>
    </location>
</feature>
<reference evidence="2" key="1">
    <citation type="submission" date="2020-11" db="EMBL/GenBank/DDBJ databases">
        <authorList>
            <person name="Tran Van P."/>
        </authorList>
    </citation>
    <scope>NUCLEOTIDE SEQUENCE</scope>
</reference>
<name>A0A7R9BP66_9CRUS</name>
<protein>
    <recommendedName>
        <fullName evidence="1">F-box domain-containing protein</fullName>
    </recommendedName>
</protein>
<dbReference type="Proteomes" id="UP000678499">
    <property type="component" value="Unassembled WGS sequence"/>
</dbReference>
<sequence>MSGSRDAYLVKLNFGLEDLSYLKLEGSVFVDGSSEECEVRRKRPSIECYVVDEQSGEDLAVRNDIKRIPHLHFHKLVDGIKIGSACEKSSCLKKLFSIRDDESTNGGFVLTKEETHLRRFSRVNLFINEENLSLKGKADFTLKHGDIIEGYNSVCGVCFKIMFLQCDEHHVRQPAQNSPLLSCPWPVLKKIFSCFTPFEIMENIVPVCRKFFELIRAGDIWNNLDFRVIHGTSFVPFGRLDDFCKVFSNGRVRQLTLDFRVQDGLEGFVPRDSLSSVFKNFDWQNLKVLQIIALEANDDAFYKFLVENGKVLSQLETLLIRDDLTGNSFLRVAATGKLVLPACQKVALRCLFKILPTIDMRLVFPRLEELHLIHTEFPASTIYGRLLNMSLATPTIQEFLAPLGSEVLSILHGYHLPAKMDKNGWVLAQQKGTFMNLESLGMHGDFFEHVPAADKNRPIFPKLRSLWLKDVSLIKIFHHLLLQTSLENLWIRNYRSQATESNRRICQDFLDSPKEWVKNLKYVSADLWETYIPYENLHHLECVALFFRCKAAVKFAKRVFEKLRSCSKLQGLILRVRDDLQLRSLNPLQQNLEFAVFTGTNRRSAMAALDFIRRSQNSLKDLWIQMDHTEDLEKLVPALNAFKRLRNVVFVLKNSFGRGRIGVLDQGWLEVALNKRVDPEGALKQATLFLPSSSVDSGSDYSSYTYNPAIMEKADFSLEFVTRFYFQWLKFIPDKKELEQADLFHINGDPDAYYVATSSVEWQRKVRSFRADASRDFTRNG</sequence>
<dbReference type="PROSITE" id="PS50181">
    <property type="entry name" value="FBOX"/>
    <property type="match status" value="1"/>
</dbReference>
<dbReference type="InterPro" id="IPR001810">
    <property type="entry name" value="F-box_dom"/>
</dbReference>